<protein>
    <submittedName>
        <fullName evidence="2">Uncharacterized protein</fullName>
    </submittedName>
</protein>
<dbReference type="AlphaFoldDB" id="A0A1M3TLL5"/>
<keyword evidence="1" id="KW-0472">Membrane</keyword>
<feature type="transmembrane region" description="Helical" evidence="1">
    <location>
        <begin position="12"/>
        <end position="31"/>
    </location>
</feature>
<evidence type="ECO:0000313" key="3">
    <source>
        <dbReference type="Proteomes" id="UP000184063"/>
    </source>
</evidence>
<keyword evidence="1" id="KW-0812">Transmembrane</keyword>
<dbReference type="Proteomes" id="UP000184063">
    <property type="component" value="Unassembled WGS sequence"/>
</dbReference>
<reference evidence="3" key="1">
    <citation type="journal article" date="2017" name="Genome Biol.">
        <title>Comparative genomics reveals high biological diversity and specific adaptations in the industrially and medically important fungal genus Aspergillus.</title>
        <authorList>
            <person name="de Vries R.P."/>
            <person name="Riley R."/>
            <person name="Wiebenga A."/>
            <person name="Aguilar-Osorio G."/>
            <person name="Amillis S."/>
            <person name="Uchima C.A."/>
            <person name="Anderluh G."/>
            <person name="Asadollahi M."/>
            <person name="Askin M."/>
            <person name="Barry K."/>
            <person name="Battaglia E."/>
            <person name="Bayram O."/>
            <person name="Benocci T."/>
            <person name="Braus-Stromeyer S.A."/>
            <person name="Caldana C."/>
            <person name="Canovas D."/>
            <person name="Cerqueira G.C."/>
            <person name="Chen F."/>
            <person name="Chen W."/>
            <person name="Choi C."/>
            <person name="Clum A."/>
            <person name="Dos Santos R.A."/>
            <person name="Damasio A.R."/>
            <person name="Diallinas G."/>
            <person name="Emri T."/>
            <person name="Fekete E."/>
            <person name="Flipphi M."/>
            <person name="Freyberg S."/>
            <person name="Gallo A."/>
            <person name="Gournas C."/>
            <person name="Habgood R."/>
            <person name="Hainaut M."/>
            <person name="Harispe M.L."/>
            <person name="Henrissat B."/>
            <person name="Hilden K.S."/>
            <person name="Hope R."/>
            <person name="Hossain A."/>
            <person name="Karabika E."/>
            <person name="Karaffa L."/>
            <person name="Karanyi Z."/>
            <person name="Krasevec N."/>
            <person name="Kuo A."/>
            <person name="Kusch H."/>
            <person name="LaButti K."/>
            <person name="Lagendijk E.L."/>
            <person name="Lapidus A."/>
            <person name="Levasseur A."/>
            <person name="Lindquist E."/>
            <person name="Lipzen A."/>
            <person name="Logrieco A.F."/>
            <person name="MacCabe A."/>
            <person name="Maekelae M.R."/>
            <person name="Malavazi I."/>
            <person name="Melin P."/>
            <person name="Meyer V."/>
            <person name="Mielnichuk N."/>
            <person name="Miskei M."/>
            <person name="Molnar A.P."/>
            <person name="Mule G."/>
            <person name="Ngan C.Y."/>
            <person name="Orejas M."/>
            <person name="Orosz E."/>
            <person name="Ouedraogo J.P."/>
            <person name="Overkamp K.M."/>
            <person name="Park H.-S."/>
            <person name="Perrone G."/>
            <person name="Piumi F."/>
            <person name="Punt P.J."/>
            <person name="Ram A.F."/>
            <person name="Ramon A."/>
            <person name="Rauscher S."/>
            <person name="Record E."/>
            <person name="Riano-Pachon D.M."/>
            <person name="Robert V."/>
            <person name="Roehrig J."/>
            <person name="Ruller R."/>
            <person name="Salamov A."/>
            <person name="Salih N.S."/>
            <person name="Samson R.A."/>
            <person name="Sandor E."/>
            <person name="Sanguinetti M."/>
            <person name="Schuetze T."/>
            <person name="Sepcic K."/>
            <person name="Shelest E."/>
            <person name="Sherlock G."/>
            <person name="Sophianopoulou V."/>
            <person name="Squina F.M."/>
            <person name="Sun H."/>
            <person name="Susca A."/>
            <person name="Todd R.B."/>
            <person name="Tsang A."/>
            <person name="Unkles S.E."/>
            <person name="van de Wiele N."/>
            <person name="van Rossen-Uffink D."/>
            <person name="Oliveira J.V."/>
            <person name="Vesth T.C."/>
            <person name="Visser J."/>
            <person name="Yu J.-H."/>
            <person name="Zhou M."/>
            <person name="Andersen M.R."/>
            <person name="Archer D.B."/>
            <person name="Baker S.E."/>
            <person name="Benoit I."/>
            <person name="Brakhage A.A."/>
            <person name="Braus G.H."/>
            <person name="Fischer R."/>
            <person name="Frisvad J.C."/>
            <person name="Goldman G.H."/>
            <person name="Houbraken J."/>
            <person name="Oakley B."/>
            <person name="Pocsi I."/>
            <person name="Scazzocchio C."/>
            <person name="Seiboth B."/>
            <person name="vanKuyk P.A."/>
            <person name="Wortman J."/>
            <person name="Dyer P.S."/>
            <person name="Grigoriev I.V."/>
        </authorList>
    </citation>
    <scope>NUCLEOTIDE SEQUENCE [LARGE SCALE GENOMIC DNA]</scope>
    <source>
        <strain evidence="3">CBS 106.47</strain>
    </source>
</reference>
<dbReference type="VEuPathDB" id="FungiDB:ASPFODRAFT_45337"/>
<organism evidence="2 3">
    <name type="scientific">Aspergillus luchuensis (strain CBS 106.47)</name>
    <dbReference type="NCBI Taxonomy" id="1137211"/>
    <lineage>
        <taxon>Eukaryota</taxon>
        <taxon>Fungi</taxon>
        <taxon>Dikarya</taxon>
        <taxon>Ascomycota</taxon>
        <taxon>Pezizomycotina</taxon>
        <taxon>Eurotiomycetes</taxon>
        <taxon>Eurotiomycetidae</taxon>
        <taxon>Eurotiales</taxon>
        <taxon>Aspergillaceae</taxon>
        <taxon>Aspergillus</taxon>
        <taxon>Aspergillus subgen. Circumdati</taxon>
    </lineage>
</organism>
<keyword evidence="1" id="KW-1133">Transmembrane helix</keyword>
<proteinExistence type="predicted"/>
<gene>
    <name evidence="2" type="ORF">ASPFODRAFT_45337</name>
</gene>
<evidence type="ECO:0000256" key="1">
    <source>
        <dbReference type="SAM" id="Phobius"/>
    </source>
</evidence>
<accession>A0A1M3TLL5</accession>
<evidence type="ECO:0000313" key="2">
    <source>
        <dbReference type="EMBL" id="OJZ87641.1"/>
    </source>
</evidence>
<sequence length="80" mass="8795">MHDISGPPWNLVFVAILPCHLLFSDFMLNALKCSRRSDQNVILDYTRGPVGLVCSSRASDVALFLTAPIRAFCLCVPDDA</sequence>
<name>A0A1M3TLL5_ASPLC</name>
<dbReference type="EMBL" id="KV878240">
    <property type="protein sequence ID" value="OJZ87641.1"/>
    <property type="molecule type" value="Genomic_DNA"/>
</dbReference>